<name>A0A8S3SGS7_MYTED</name>
<dbReference type="Pfam" id="PF00147">
    <property type="entry name" value="Fibrinogen_C"/>
    <property type="match status" value="1"/>
</dbReference>
<protein>
    <recommendedName>
        <fullName evidence="2">Apple domain-containing protein</fullName>
    </recommendedName>
</protein>
<dbReference type="InterPro" id="IPR016187">
    <property type="entry name" value="CTDL_fold"/>
</dbReference>
<dbReference type="InterPro" id="IPR002181">
    <property type="entry name" value="Fibrinogen_a/b/g_C_dom"/>
</dbReference>
<feature type="domain" description="Apple" evidence="2">
    <location>
        <begin position="8"/>
        <end position="94"/>
    </location>
</feature>
<proteinExistence type="predicted"/>
<accession>A0A8S3SGS7</accession>
<dbReference type="CDD" id="cd00037">
    <property type="entry name" value="CLECT"/>
    <property type="match status" value="1"/>
</dbReference>
<dbReference type="Pfam" id="PF00059">
    <property type="entry name" value="Lectin_C"/>
    <property type="match status" value="1"/>
</dbReference>
<reference evidence="3" key="1">
    <citation type="submission" date="2021-03" db="EMBL/GenBank/DDBJ databases">
        <authorList>
            <person name="Bekaert M."/>
        </authorList>
    </citation>
    <scope>NUCLEOTIDE SEQUENCE</scope>
</reference>
<dbReference type="PROSITE" id="PS50948">
    <property type="entry name" value="PAN"/>
    <property type="match status" value="1"/>
</dbReference>
<dbReference type="InterPro" id="IPR036056">
    <property type="entry name" value="Fibrinogen-like_C"/>
</dbReference>
<gene>
    <name evidence="3" type="ORF">MEDL_31851</name>
</gene>
<dbReference type="OrthoDB" id="6093375at2759"/>
<evidence type="ECO:0000256" key="1">
    <source>
        <dbReference type="SAM" id="MobiDB-lite"/>
    </source>
</evidence>
<dbReference type="SUPFAM" id="SSF56436">
    <property type="entry name" value="C-type lectin-like"/>
    <property type="match status" value="1"/>
</dbReference>
<evidence type="ECO:0000313" key="4">
    <source>
        <dbReference type="Proteomes" id="UP000683360"/>
    </source>
</evidence>
<dbReference type="Gene3D" id="4.10.530.10">
    <property type="entry name" value="Gamma-fibrinogen Carboxyl Terminal Fragment, domain 2"/>
    <property type="match status" value="1"/>
</dbReference>
<comment type="caution">
    <text evidence="3">The sequence shown here is derived from an EMBL/GenBank/DDBJ whole genome shotgun (WGS) entry which is preliminary data.</text>
</comment>
<dbReference type="InterPro" id="IPR003609">
    <property type="entry name" value="Pan_app"/>
</dbReference>
<dbReference type="SUPFAM" id="SSF56496">
    <property type="entry name" value="Fibrinogen C-terminal domain-like"/>
    <property type="match status" value="1"/>
</dbReference>
<dbReference type="Proteomes" id="UP000683360">
    <property type="component" value="Unassembled WGS sequence"/>
</dbReference>
<dbReference type="AlphaFoldDB" id="A0A8S3SGS7"/>
<dbReference type="InterPro" id="IPR016186">
    <property type="entry name" value="C-type_lectin-like/link_sf"/>
</dbReference>
<dbReference type="EMBL" id="CAJPWZ010001593">
    <property type="protein sequence ID" value="CAG2218215.1"/>
    <property type="molecule type" value="Genomic_DNA"/>
</dbReference>
<sequence length="294" mass="33430">MLYGSTLGNGEFTFIAGTISYLLEQCVYSVIDHSSLSDCTMQCVLDEYNNCSRFVFESDTQRCMLQSDYISSDVPTTTITATQAMMFFEAHVDCISGYDYDRTTKLCIKEYPDRMTWLDARARCQQDGGDLISIPSLEKWRFVANYLADCGRVCYSCTGMAENDSCHNVATCQDDEVCFTQKYQTEDNKTRFDVGCSYPELLRYVACIVVELIWLTNVTPPLVARMTKDSMNDDEPAGKANGTPFTTKDRSNNIGQCNENYHGGWWYVNCEYSDLNRQYGVKMANQIIWIGVMI</sequence>
<dbReference type="Pfam" id="PF00024">
    <property type="entry name" value="PAN_1"/>
    <property type="match status" value="1"/>
</dbReference>
<evidence type="ECO:0000313" key="3">
    <source>
        <dbReference type="EMBL" id="CAG2218215.1"/>
    </source>
</evidence>
<keyword evidence="4" id="KW-1185">Reference proteome</keyword>
<evidence type="ECO:0000259" key="2">
    <source>
        <dbReference type="PROSITE" id="PS50948"/>
    </source>
</evidence>
<feature type="region of interest" description="Disordered" evidence="1">
    <location>
        <begin position="229"/>
        <end position="251"/>
    </location>
</feature>
<dbReference type="Gene3D" id="3.10.100.10">
    <property type="entry name" value="Mannose-Binding Protein A, subunit A"/>
    <property type="match status" value="1"/>
</dbReference>
<dbReference type="InterPro" id="IPR001304">
    <property type="entry name" value="C-type_lectin-like"/>
</dbReference>
<organism evidence="3 4">
    <name type="scientific">Mytilus edulis</name>
    <name type="common">Blue mussel</name>
    <dbReference type="NCBI Taxonomy" id="6550"/>
    <lineage>
        <taxon>Eukaryota</taxon>
        <taxon>Metazoa</taxon>
        <taxon>Spiralia</taxon>
        <taxon>Lophotrochozoa</taxon>
        <taxon>Mollusca</taxon>
        <taxon>Bivalvia</taxon>
        <taxon>Autobranchia</taxon>
        <taxon>Pteriomorphia</taxon>
        <taxon>Mytilida</taxon>
        <taxon>Mytiloidea</taxon>
        <taxon>Mytilidae</taxon>
        <taxon>Mytilinae</taxon>
        <taxon>Mytilus</taxon>
    </lineage>
</organism>